<dbReference type="Gene3D" id="3.90.1150.10">
    <property type="entry name" value="Aspartate Aminotransferase, domain 1"/>
    <property type="match status" value="1"/>
</dbReference>
<evidence type="ECO:0000313" key="9">
    <source>
        <dbReference type="EMBL" id="SIM56003.1"/>
    </source>
</evidence>
<reference evidence="9 10" key="1">
    <citation type="submission" date="2016-04" db="EMBL/GenBank/DDBJ databases">
        <authorList>
            <person name="Evans L.H."/>
            <person name="Alamgir A."/>
            <person name="Owens N."/>
            <person name="Weber N.D."/>
            <person name="Virtaneva K."/>
            <person name="Barbian K."/>
            <person name="Babar A."/>
            <person name="Rosenke K."/>
        </authorList>
    </citation>
    <scope>NUCLEOTIDE SEQUENCE [LARGE SCALE GENOMIC DNA]</scope>
    <source>
        <strain evidence="10">S5(T) (JCM 30642 \VKM B-2941)</strain>
    </source>
</reference>
<dbReference type="EC" id="2.6.1.-" evidence="7"/>
<dbReference type="InterPro" id="IPR050596">
    <property type="entry name" value="AspAT/PAT-like"/>
</dbReference>
<evidence type="ECO:0000256" key="6">
    <source>
        <dbReference type="ARBA" id="ARBA00022898"/>
    </source>
</evidence>
<keyword evidence="6" id="KW-0663">Pyridoxal phosphate</keyword>
<organism evidence="9 10">
    <name type="scientific">Cuniculiplasma divulgatum</name>
    <dbReference type="NCBI Taxonomy" id="1673428"/>
    <lineage>
        <taxon>Archaea</taxon>
        <taxon>Methanobacteriati</taxon>
        <taxon>Thermoplasmatota</taxon>
        <taxon>Thermoplasmata</taxon>
        <taxon>Thermoplasmatales</taxon>
        <taxon>Cuniculiplasmataceae</taxon>
        <taxon>Cuniculiplasma</taxon>
    </lineage>
</organism>
<comment type="similarity">
    <text evidence="2 7">Belongs to the class-I pyridoxal-phosphate-dependent aminotransferase family.</text>
</comment>
<dbReference type="InterPro" id="IPR015422">
    <property type="entry name" value="PyrdxlP-dep_Trfase_small"/>
</dbReference>
<proteinExistence type="inferred from homology"/>
<evidence type="ECO:0000256" key="2">
    <source>
        <dbReference type="ARBA" id="ARBA00007441"/>
    </source>
</evidence>
<evidence type="ECO:0000313" key="10">
    <source>
        <dbReference type="Proteomes" id="UP000195607"/>
    </source>
</evidence>
<keyword evidence="5 7" id="KW-0808">Transferase</keyword>
<dbReference type="Pfam" id="PF00155">
    <property type="entry name" value="Aminotran_1_2"/>
    <property type="match status" value="1"/>
</dbReference>
<evidence type="ECO:0000256" key="4">
    <source>
        <dbReference type="ARBA" id="ARBA00022576"/>
    </source>
</evidence>
<dbReference type="Gene3D" id="3.40.640.10">
    <property type="entry name" value="Type I PLP-dependent aspartate aminotransferase-like (Major domain)"/>
    <property type="match status" value="1"/>
</dbReference>
<protein>
    <recommendedName>
        <fullName evidence="7">Aminotransferase</fullName>
        <ecNumber evidence="7">2.6.1.-</ecNumber>
    </recommendedName>
</protein>
<dbReference type="InterPro" id="IPR015424">
    <property type="entry name" value="PyrdxlP-dep_Trfase"/>
</dbReference>
<evidence type="ECO:0000259" key="8">
    <source>
        <dbReference type="Pfam" id="PF00155"/>
    </source>
</evidence>
<dbReference type="GO" id="GO:0006520">
    <property type="term" value="P:amino acid metabolic process"/>
    <property type="evidence" value="ECO:0007669"/>
    <property type="project" value="InterPro"/>
</dbReference>
<name>A0A1N5U5A3_9ARCH</name>
<dbReference type="PROSITE" id="PS00105">
    <property type="entry name" value="AA_TRANSFER_CLASS_1"/>
    <property type="match status" value="1"/>
</dbReference>
<evidence type="ECO:0000256" key="1">
    <source>
        <dbReference type="ARBA" id="ARBA00001933"/>
    </source>
</evidence>
<dbReference type="GO" id="GO:0008483">
    <property type="term" value="F:transaminase activity"/>
    <property type="evidence" value="ECO:0007669"/>
    <property type="project" value="UniProtKB-KW"/>
</dbReference>
<gene>
    <name evidence="9" type="ORF">CSP5_0812</name>
</gene>
<dbReference type="InterPro" id="IPR004838">
    <property type="entry name" value="NHTrfase_class1_PyrdxlP-BS"/>
</dbReference>
<dbReference type="Proteomes" id="UP000195607">
    <property type="component" value="Chromosome I"/>
</dbReference>
<evidence type="ECO:0000256" key="3">
    <source>
        <dbReference type="ARBA" id="ARBA00011738"/>
    </source>
</evidence>
<accession>A0A1N5U5A3</accession>
<dbReference type="AlphaFoldDB" id="A0A1N5U5A3"/>
<dbReference type="InterPro" id="IPR015421">
    <property type="entry name" value="PyrdxlP-dep_Trfase_major"/>
</dbReference>
<comment type="subunit">
    <text evidence="3">Homodimer.</text>
</comment>
<feature type="domain" description="Aminotransferase class I/classII large" evidence="8">
    <location>
        <begin position="37"/>
        <end position="377"/>
    </location>
</feature>
<dbReference type="PANTHER" id="PTHR46383">
    <property type="entry name" value="ASPARTATE AMINOTRANSFERASE"/>
    <property type="match status" value="1"/>
</dbReference>
<evidence type="ECO:0000256" key="5">
    <source>
        <dbReference type="ARBA" id="ARBA00022679"/>
    </source>
</evidence>
<sequence>MELRLNFVLSKRVINVSESATVSTSAKAAQMTAEGRKIINFGVGEPDFTTPAGEINYAFEKAKEGFTHYTPSKGYVELRTKISKKINNNIHSLNADNIIVTPTKFAINLAVMAIADEGDEIIIPEPYFLSYPEICRIYGVKPVEVPTNDDFSLNLERIENSITPRTRGIIISNPANPTGKVFSTDEIKALQKLCIDEEIYFIQDQIYEELVFDGKIQDIVEMDPEMNHTILISGFSKSYAMTGWRIGYLASSREFIGAVDKLQQQTITCAPSISQMAAIYALDDDESPKAMKEVFRKRRELVYNMIRDIKGLNLIKPEGAFYVFPSYDLNISSVEFCKKILDSKGLLLTPGSAFGKQGEGHFRISYALSEDKLKEGIALLASFMDEQSKI</sequence>
<dbReference type="CDD" id="cd00609">
    <property type="entry name" value="AAT_like"/>
    <property type="match status" value="1"/>
</dbReference>
<dbReference type="InterPro" id="IPR004839">
    <property type="entry name" value="Aminotransferase_I/II_large"/>
</dbReference>
<keyword evidence="4 7" id="KW-0032">Aminotransferase</keyword>
<dbReference type="SUPFAM" id="SSF53383">
    <property type="entry name" value="PLP-dependent transferases"/>
    <property type="match status" value="1"/>
</dbReference>
<comment type="cofactor">
    <cofactor evidence="1 7">
        <name>pyridoxal 5'-phosphate</name>
        <dbReference type="ChEBI" id="CHEBI:597326"/>
    </cofactor>
</comment>
<dbReference type="GO" id="GO:0030170">
    <property type="term" value="F:pyridoxal phosphate binding"/>
    <property type="evidence" value="ECO:0007669"/>
    <property type="project" value="InterPro"/>
</dbReference>
<dbReference type="EMBL" id="LT671858">
    <property type="protein sequence ID" value="SIM56003.1"/>
    <property type="molecule type" value="Genomic_DNA"/>
</dbReference>
<evidence type="ECO:0000256" key="7">
    <source>
        <dbReference type="RuleBase" id="RU000481"/>
    </source>
</evidence>